<dbReference type="GO" id="GO:0006508">
    <property type="term" value="P:proteolysis"/>
    <property type="evidence" value="ECO:0007669"/>
    <property type="project" value="UniProtKB-UniRule"/>
</dbReference>
<comment type="caution">
    <text evidence="3">The sequence shown here is derived from an EMBL/GenBank/DDBJ whole genome shotgun (WGS) entry which is preliminary data.</text>
</comment>
<dbReference type="AlphaFoldDB" id="A0A0G9JXQ4"/>
<dbReference type="GO" id="GO:0030163">
    <property type="term" value="P:protein catabolic process"/>
    <property type="evidence" value="ECO:0007669"/>
    <property type="project" value="InterPro"/>
</dbReference>
<organism evidence="3 4">
    <name type="scientific">Aliarcobacter butzleri L348</name>
    <dbReference type="NCBI Taxonomy" id="1447256"/>
    <lineage>
        <taxon>Bacteria</taxon>
        <taxon>Pseudomonadati</taxon>
        <taxon>Campylobacterota</taxon>
        <taxon>Epsilonproteobacteria</taxon>
        <taxon>Campylobacterales</taxon>
        <taxon>Arcobacteraceae</taxon>
        <taxon>Aliarcobacter</taxon>
    </lineage>
</organism>
<dbReference type="InterPro" id="IPR003769">
    <property type="entry name" value="ClpS_core"/>
</dbReference>
<comment type="subunit">
    <text evidence="1">Binds to the N-terminal domain of the chaperone ClpA.</text>
</comment>
<keyword evidence="3" id="KW-0378">Hydrolase</keyword>
<comment type="similarity">
    <text evidence="1">Belongs to the ClpS family.</text>
</comment>
<dbReference type="Proteomes" id="UP000035514">
    <property type="component" value="Unassembled WGS sequence"/>
</dbReference>
<gene>
    <name evidence="1" type="primary">clpS</name>
    <name evidence="3" type="ORF">AA20_07505</name>
</gene>
<keyword evidence="3" id="KW-0645">Protease</keyword>
<accession>A0A0G9JXQ4</accession>
<dbReference type="EMBL" id="JAIQ01000107">
    <property type="protein sequence ID" value="KLD99048.1"/>
    <property type="molecule type" value="Genomic_DNA"/>
</dbReference>
<reference evidence="3 4" key="1">
    <citation type="submission" date="2014-01" db="EMBL/GenBank/DDBJ databases">
        <title>Development of a Comparative Genomic Fingerprinting Assay for High Resolution Genotyping of Arcobacter butzleri.</title>
        <authorList>
            <person name="Webb A.L."/>
            <person name="Inglis G.D."/>
            <person name="Kruczkiewicz P."/>
            <person name="Selinger L.B."/>
            <person name="Taboada E.N."/>
        </authorList>
    </citation>
    <scope>NUCLEOTIDE SEQUENCE [LARGE SCALE GENOMIC DNA]</scope>
    <source>
        <strain evidence="3 4">L348</strain>
    </source>
</reference>
<dbReference type="GO" id="GO:0008233">
    <property type="term" value="F:peptidase activity"/>
    <property type="evidence" value="ECO:0007669"/>
    <property type="project" value="UniProtKB-KW"/>
</dbReference>
<dbReference type="RefSeq" id="WP_046996847.1">
    <property type="nucleotide sequence ID" value="NZ_JAIQ01000107.1"/>
</dbReference>
<evidence type="ECO:0000313" key="3">
    <source>
        <dbReference type="EMBL" id="KLD99048.1"/>
    </source>
</evidence>
<evidence type="ECO:0000256" key="1">
    <source>
        <dbReference type="HAMAP-Rule" id="MF_00302"/>
    </source>
</evidence>
<feature type="domain" description="Adaptor protein ClpS core" evidence="2">
    <location>
        <begin position="16"/>
        <end position="94"/>
    </location>
</feature>
<dbReference type="InterPro" id="IPR014719">
    <property type="entry name" value="Ribosomal_bL12_C/ClpS-like"/>
</dbReference>
<dbReference type="HAMAP" id="MF_00302">
    <property type="entry name" value="ClpS"/>
    <property type="match status" value="1"/>
</dbReference>
<dbReference type="NCBIfam" id="NF000672">
    <property type="entry name" value="PRK00033.1-5"/>
    <property type="match status" value="1"/>
</dbReference>
<dbReference type="InterPro" id="IPR022935">
    <property type="entry name" value="ClpS"/>
</dbReference>
<dbReference type="FunFam" id="3.30.1390.10:FF:000002">
    <property type="entry name" value="ATP-dependent Clp protease adapter protein ClpS"/>
    <property type="match status" value="1"/>
</dbReference>
<evidence type="ECO:0000313" key="4">
    <source>
        <dbReference type="Proteomes" id="UP000035514"/>
    </source>
</evidence>
<protein>
    <recommendedName>
        <fullName evidence="1">ATP-dependent Clp protease adapter protein ClpS</fullName>
    </recommendedName>
</protein>
<dbReference type="Gene3D" id="3.30.1390.10">
    <property type="match status" value="1"/>
</dbReference>
<dbReference type="PANTHER" id="PTHR33473">
    <property type="entry name" value="ATP-DEPENDENT CLP PROTEASE ADAPTER PROTEIN CLPS1, CHLOROPLASTIC"/>
    <property type="match status" value="1"/>
</dbReference>
<dbReference type="SUPFAM" id="SSF54736">
    <property type="entry name" value="ClpS-like"/>
    <property type="match status" value="1"/>
</dbReference>
<dbReference type="PANTHER" id="PTHR33473:SF19">
    <property type="entry name" value="ATP-DEPENDENT CLP PROTEASE ADAPTER PROTEIN CLPS"/>
    <property type="match status" value="1"/>
</dbReference>
<dbReference type="Pfam" id="PF02617">
    <property type="entry name" value="ClpS"/>
    <property type="match status" value="1"/>
</dbReference>
<dbReference type="PATRIC" id="fig|1447256.3.peg.1462"/>
<proteinExistence type="inferred from homology"/>
<sequence length="99" mass="11455">MSNEIEVELNDELDLQEPKKYNVFLLNDDYSTMDFVIDVLVRIFRKSTQDATEIMLNIHNNGKGLCGIYTHEIALTKVMQVKTMAREKGFPLKAVMEEE</sequence>
<name>A0A0G9JXQ4_9BACT</name>
<evidence type="ECO:0000259" key="2">
    <source>
        <dbReference type="Pfam" id="PF02617"/>
    </source>
</evidence>
<comment type="function">
    <text evidence="1">Involved in the modulation of the specificity of the ClpAP-mediated ATP-dependent protein degradation.</text>
</comment>